<comment type="similarity">
    <text evidence="6 16">Belongs to the aconitase/IPM isomerase family.</text>
</comment>
<dbReference type="GO" id="GO:0006099">
    <property type="term" value="P:tricarboxylic acid cycle"/>
    <property type="evidence" value="ECO:0007669"/>
    <property type="project" value="UniProtKB-UniPathway"/>
</dbReference>
<comment type="catalytic activity">
    <reaction evidence="15 16">
        <text>citrate = D-threo-isocitrate</text>
        <dbReference type="Rhea" id="RHEA:10336"/>
        <dbReference type="ChEBI" id="CHEBI:15562"/>
        <dbReference type="ChEBI" id="CHEBI:16947"/>
        <dbReference type="EC" id="4.2.1.3"/>
    </reaction>
</comment>
<gene>
    <name evidence="19" type="primary">acnA</name>
    <name evidence="19" type="ORF">FPZ54_08745</name>
</gene>
<keyword evidence="20" id="KW-1185">Reference proteome</keyword>
<dbReference type="NCBIfam" id="NF006757">
    <property type="entry name" value="PRK09277.1"/>
    <property type="match status" value="1"/>
</dbReference>
<evidence type="ECO:0000256" key="5">
    <source>
        <dbReference type="ARBA" id="ARBA00005026"/>
    </source>
</evidence>
<proteinExistence type="inferred from homology"/>
<evidence type="ECO:0000256" key="6">
    <source>
        <dbReference type="ARBA" id="ARBA00007185"/>
    </source>
</evidence>
<dbReference type="GO" id="GO:0003723">
    <property type="term" value="F:RNA binding"/>
    <property type="evidence" value="ECO:0007669"/>
    <property type="project" value="UniProtKB-KW"/>
</dbReference>
<evidence type="ECO:0000256" key="10">
    <source>
        <dbReference type="ARBA" id="ARBA00022723"/>
    </source>
</evidence>
<evidence type="ECO:0000256" key="16">
    <source>
        <dbReference type="RuleBase" id="RU361275"/>
    </source>
</evidence>
<dbReference type="FunFam" id="3.30.499.10:FF:000002">
    <property type="entry name" value="Aconitate hydratase"/>
    <property type="match status" value="1"/>
</dbReference>
<keyword evidence="12 16" id="KW-0408">Iron</keyword>
<evidence type="ECO:0000256" key="13">
    <source>
        <dbReference type="ARBA" id="ARBA00023014"/>
    </source>
</evidence>
<dbReference type="AlphaFoldDB" id="A0A518RF98"/>
<dbReference type="CDD" id="cd01580">
    <property type="entry name" value="AcnA_IRP_Swivel"/>
    <property type="match status" value="1"/>
</dbReference>
<dbReference type="PRINTS" id="PR00415">
    <property type="entry name" value="ACONITASE"/>
</dbReference>
<comment type="pathway">
    <text evidence="5">Organic acid metabolism; propanoate degradation.</text>
</comment>
<dbReference type="InterPro" id="IPR001030">
    <property type="entry name" value="Acoase/IPM_deHydtase_lsu_aba"/>
</dbReference>
<keyword evidence="10" id="KW-0479">Metal-binding</keyword>
<dbReference type="GO" id="GO:0047456">
    <property type="term" value="F:2-methylisocitrate dehydratase activity"/>
    <property type="evidence" value="ECO:0007669"/>
    <property type="project" value="UniProtKB-EC"/>
</dbReference>
<dbReference type="GO" id="GO:0046872">
    <property type="term" value="F:metal ion binding"/>
    <property type="evidence" value="ECO:0007669"/>
    <property type="project" value="UniProtKB-KW"/>
</dbReference>
<evidence type="ECO:0000256" key="7">
    <source>
        <dbReference type="ARBA" id="ARBA00011245"/>
    </source>
</evidence>
<dbReference type="FunFam" id="3.30.499.10:FF:000020">
    <property type="entry name" value="Aconitate hydratase A"/>
    <property type="match status" value="1"/>
</dbReference>
<keyword evidence="13 16" id="KW-0411">Iron-sulfur</keyword>
<dbReference type="InterPro" id="IPR015931">
    <property type="entry name" value="Acnase/IPM_dHydase_lsu_aba_1/3"/>
</dbReference>
<evidence type="ECO:0000313" key="19">
    <source>
        <dbReference type="EMBL" id="QDX26103.1"/>
    </source>
</evidence>
<keyword evidence="11" id="KW-0694">RNA-binding</keyword>
<comment type="function">
    <text evidence="16">Catalyzes the isomerization of citrate to isocitrate via cis-aconitate.</text>
</comment>
<dbReference type="CDD" id="cd01586">
    <property type="entry name" value="AcnA_IRP"/>
    <property type="match status" value="1"/>
</dbReference>
<evidence type="ECO:0000256" key="2">
    <source>
        <dbReference type="ARBA" id="ARBA00001966"/>
    </source>
</evidence>
<keyword evidence="8 16" id="KW-0004">4Fe-4S</keyword>
<dbReference type="InterPro" id="IPR000573">
    <property type="entry name" value="AconitaseA/IPMdHydase_ssu_swvl"/>
</dbReference>
<accession>A0A518RF98</accession>
<dbReference type="SUPFAM" id="SSF53732">
    <property type="entry name" value="Aconitase iron-sulfur domain"/>
    <property type="match status" value="1"/>
</dbReference>
<evidence type="ECO:0000259" key="18">
    <source>
        <dbReference type="Pfam" id="PF00694"/>
    </source>
</evidence>
<evidence type="ECO:0000256" key="3">
    <source>
        <dbReference type="ARBA" id="ARBA00002737"/>
    </source>
</evidence>
<dbReference type="KEGG" id="ssua:FPZ54_08745"/>
<evidence type="ECO:0000256" key="15">
    <source>
        <dbReference type="ARBA" id="ARBA00023501"/>
    </source>
</evidence>
<comment type="catalytic activity">
    <reaction evidence="1">
        <text>(2S,3R)-3-hydroxybutane-1,2,3-tricarboxylate = 2-methyl-cis-aconitate + H2O</text>
        <dbReference type="Rhea" id="RHEA:17941"/>
        <dbReference type="ChEBI" id="CHEBI:15377"/>
        <dbReference type="ChEBI" id="CHEBI:57429"/>
        <dbReference type="ChEBI" id="CHEBI:57872"/>
        <dbReference type="EC" id="4.2.1.99"/>
    </reaction>
</comment>
<dbReference type="Pfam" id="PF00330">
    <property type="entry name" value="Aconitase"/>
    <property type="match status" value="1"/>
</dbReference>
<dbReference type="EMBL" id="CP042239">
    <property type="protein sequence ID" value="QDX26103.1"/>
    <property type="molecule type" value="Genomic_DNA"/>
</dbReference>
<dbReference type="Gene3D" id="3.30.499.10">
    <property type="entry name" value="Aconitase, domain 3"/>
    <property type="match status" value="2"/>
</dbReference>
<dbReference type="InterPro" id="IPR015928">
    <property type="entry name" value="Aconitase/3IPM_dehydase_swvl"/>
</dbReference>
<evidence type="ECO:0000256" key="14">
    <source>
        <dbReference type="ARBA" id="ARBA00023239"/>
    </source>
</evidence>
<dbReference type="Pfam" id="PF00694">
    <property type="entry name" value="Aconitase_C"/>
    <property type="match status" value="1"/>
</dbReference>
<dbReference type="UniPathway" id="UPA00223">
    <property type="reaction ID" value="UER00718"/>
</dbReference>
<feature type="domain" description="Aconitase/3-isopropylmalate dehydratase large subunit alpha/beta/alpha" evidence="17">
    <location>
        <begin position="71"/>
        <end position="562"/>
    </location>
</feature>
<dbReference type="PANTHER" id="PTHR11670">
    <property type="entry name" value="ACONITASE/IRON-RESPONSIVE ELEMENT FAMILY MEMBER"/>
    <property type="match status" value="1"/>
</dbReference>
<dbReference type="Proteomes" id="UP000318055">
    <property type="component" value="Chromosome"/>
</dbReference>
<dbReference type="NCBIfam" id="TIGR01341">
    <property type="entry name" value="aconitase_1"/>
    <property type="match status" value="1"/>
</dbReference>
<dbReference type="InterPro" id="IPR044137">
    <property type="entry name" value="AcnA_IRP_Swivel"/>
</dbReference>
<evidence type="ECO:0000256" key="12">
    <source>
        <dbReference type="ARBA" id="ARBA00023004"/>
    </source>
</evidence>
<dbReference type="InterPro" id="IPR036008">
    <property type="entry name" value="Aconitase_4Fe-4S_dom"/>
</dbReference>
<dbReference type="Gene3D" id="3.20.19.10">
    <property type="entry name" value="Aconitase, domain 4"/>
    <property type="match status" value="1"/>
</dbReference>
<dbReference type="NCBIfam" id="NF009520">
    <property type="entry name" value="PRK12881.1"/>
    <property type="match status" value="1"/>
</dbReference>
<sequence length="890" mass="96262">MTAIGQDSLGTRDTLTVGGKNYAYYSFAKAAEKLGDVSRLPFSMKVLLENMLRFEDGVTVSTEDAQAIVDWQKNPHSPEREIQYRPARVLMQDFTGVPCVVDLAAMRDAMNALGADADKINPQVPVHLVIDHSVMVDEFGTPKAFEDNVELEYQRNMERYDFLKWGSKSLDNFKVVPPGTGICHQVNLENIAQAVWSSADSNGEMIAYPDTCVGTDSHTTMVNGLGVLGWGVGGIEAEAAMLGQPVSMLIPEVIGFKFTGKLREGITATDLVLTCTQMLRAKGVVGRFVEYFGPGLASLSLADRATLANMAPEYGATCGFFGIDDKTLDYMRLTGRSDENVALVEAYAKAQGFWIDPSVDPVFTDVLELDLDTVEPSLAGPKRPQDKVRLSSVDDVFNADLSKLYKKDEPVRVAVEGRDHDIGDGDVVIAAITSCTNTSNPDVLVAAGLVAKKAVEKGLKPKPWVKTSLAPGSQVVTDYLEKAGLQDYLNQVGFNLVGYGCTTCIGNSGPLAEPISKAINGNDIVAASVLSGNRNFEGRVSPDVRANFLASPPLVVAYALKGTVTQDFVATPIGTGSDGQDVYLKDIWPSNEEVRSVIDGAISRDMFVSRYSTVFTGDARWQAIDVTGSATYSWRAGSTYVANPPYFEGLTMTPAPVADIIEAKPLAIFGDSITTDHISPAGSIKADSPAGKWLMEHQVSKADFNSYGARRGHHEVMMRGTFANIRIKNQMLDGVEGGMTSYEGEVMPIYDAAMRHKADGTPLVVIGGKEYGTGSSRDWAAKGTNLLGVRAVIVESFERIHRSNLVGMGVLPLQFAEGVTRETLGLKGDETFTITGVSQLRPRQDVTVKLTRADGSTETFQTRCRIDTVNELDYFLNGGILQYVLRKLAA</sequence>
<reference evidence="19 20" key="1">
    <citation type="submission" date="2019-07" db="EMBL/GenBank/DDBJ databases">
        <title>Sphingomonas alkalisoli sp. nov., isolated from rhizosphere soil of Suaedae salsa.</title>
        <authorList>
            <person name="Zhang H."/>
            <person name="Xu L."/>
            <person name="Zhang J.-X."/>
            <person name="Sun J.-Q."/>
        </authorList>
    </citation>
    <scope>NUCLEOTIDE SEQUENCE [LARGE SCALE GENOMIC DNA]</scope>
    <source>
        <strain evidence="19 20">XS-10</strain>
    </source>
</reference>
<evidence type="ECO:0000256" key="9">
    <source>
        <dbReference type="ARBA" id="ARBA00022532"/>
    </source>
</evidence>
<dbReference type="GO" id="GO:0003994">
    <property type="term" value="F:aconitate hydratase activity"/>
    <property type="evidence" value="ECO:0007669"/>
    <property type="project" value="UniProtKB-EC"/>
</dbReference>
<comment type="function">
    <text evidence="3">Involved in the catabolism of short chain fatty acids (SCFA) via the tricarboxylic acid (TCA)(acetyl degradation route) and probably the 2-methylcitrate cycle I (propionate degradation route). Catalyzes the reversible isomerization of citrate to isocitrate via cis-aconitate. Could catalyze the hydration of 2-methyl-cis-aconitate to yield (2R,3S)-2-methylisocitrate. The apo form of AcnA functions as a RNA-binding regulatory protein.</text>
</comment>
<comment type="cofactor">
    <cofactor evidence="2">
        <name>[4Fe-4S] cluster</name>
        <dbReference type="ChEBI" id="CHEBI:49883"/>
    </cofactor>
</comment>
<dbReference type="PROSITE" id="PS01244">
    <property type="entry name" value="ACONITASE_2"/>
    <property type="match status" value="1"/>
</dbReference>
<dbReference type="EC" id="4.2.1.3" evidence="16"/>
<evidence type="ECO:0000256" key="4">
    <source>
        <dbReference type="ARBA" id="ARBA00004717"/>
    </source>
</evidence>
<dbReference type="GO" id="GO:0051539">
    <property type="term" value="F:4 iron, 4 sulfur cluster binding"/>
    <property type="evidence" value="ECO:0007669"/>
    <property type="project" value="UniProtKB-KW"/>
</dbReference>
<name>A0A518RF98_9SPHN</name>
<dbReference type="Gene3D" id="6.10.190.10">
    <property type="match status" value="1"/>
</dbReference>
<organism evidence="19 20">
    <name type="scientific">Sphingomonas suaedae</name>
    <dbReference type="NCBI Taxonomy" id="2599297"/>
    <lineage>
        <taxon>Bacteria</taxon>
        <taxon>Pseudomonadati</taxon>
        <taxon>Pseudomonadota</taxon>
        <taxon>Alphaproteobacteria</taxon>
        <taxon>Sphingomonadales</taxon>
        <taxon>Sphingomonadaceae</taxon>
        <taxon>Sphingomonas</taxon>
    </lineage>
</organism>
<comment type="subunit">
    <text evidence="7">Monomer.</text>
</comment>
<evidence type="ECO:0000256" key="8">
    <source>
        <dbReference type="ARBA" id="ARBA00022485"/>
    </source>
</evidence>
<dbReference type="SUPFAM" id="SSF52016">
    <property type="entry name" value="LeuD/IlvD-like"/>
    <property type="match status" value="1"/>
</dbReference>
<dbReference type="FunFam" id="3.20.19.10:FF:000001">
    <property type="entry name" value="Aconitate hydratase"/>
    <property type="match status" value="1"/>
</dbReference>
<evidence type="ECO:0000256" key="11">
    <source>
        <dbReference type="ARBA" id="ARBA00022884"/>
    </source>
</evidence>
<evidence type="ECO:0000313" key="20">
    <source>
        <dbReference type="Proteomes" id="UP000318055"/>
    </source>
</evidence>
<feature type="domain" description="Aconitase A/isopropylmalate dehydratase small subunit swivel" evidence="18">
    <location>
        <begin position="694"/>
        <end position="817"/>
    </location>
</feature>
<evidence type="ECO:0000259" key="17">
    <source>
        <dbReference type="Pfam" id="PF00330"/>
    </source>
</evidence>
<dbReference type="InterPro" id="IPR018136">
    <property type="entry name" value="Aconitase_4Fe-4S_BS"/>
</dbReference>
<dbReference type="PROSITE" id="PS00450">
    <property type="entry name" value="ACONITASE_1"/>
    <property type="match status" value="1"/>
</dbReference>
<dbReference type="InterPro" id="IPR006249">
    <property type="entry name" value="Aconitase/IRP2"/>
</dbReference>
<dbReference type="RefSeq" id="WP_145846477.1">
    <property type="nucleotide sequence ID" value="NZ_CP042239.1"/>
</dbReference>
<evidence type="ECO:0000256" key="1">
    <source>
        <dbReference type="ARBA" id="ARBA00000118"/>
    </source>
</evidence>
<comment type="pathway">
    <text evidence="4">Carbohydrate metabolism; tricarboxylic acid cycle; isocitrate from oxaloacetate: step 2/2.</text>
</comment>
<keyword evidence="14 16" id="KW-0456">Lyase</keyword>
<dbReference type="OrthoDB" id="9764318at2"/>
<protein>
    <recommendedName>
        <fullName evidence="16">Aconitate hydratase</fullName>
        <shortName evidence="16">Aconitase</shortName>
        <ecNumber evidence="16">4.2.1.3</ecNumber>
    </recommendedName>
</protein>
<keyword evidence="9" id="KW-0816">Tricarboxylic acid cycle</keyword>